<evidence type="ECO:0000313" key="10">
    <source>
        <dbReference type="EMBL" id="THV18444.1"/>
    </source>
</evidence>
<feature type="transmembrane region" description="Helical" evidence="9">
    <location>
        <begin position="290"/>
        <end position="317"/>
    </location>
</feature>
<feature type="transmembrane region" description="Helical" evidence="9">
    <location>
        <begin position="235"/>
        <end position="260"/>
    </location>
</feature>
<dbReference type="PANTHER" id="PTHR21716">
    <property type="entry name" value="TRANSMEMBRANE PROTEIN"/>
    <property type="match status" value="1"/>
</dbReference>
<keyword evidence="6 9" id="KW-1133">Transmembrane helix</keyword>
<dbReference type="OrthoDB" id="4016357at2"/>
<keyword evidence="7 9" id="KW-0472">Membrane</keyword>
<evidence type="ECO:0000256" key="3">
    <source>
        <dbReference type="ARBA" id="ARBA00022448"/>
    </source>
</evidence>
<feature type="transmembrane region" description="Helical" evidence="9">
    <location>
        <begin position="47"/>
        <end position="64"/>
    </location>
</feature>
<keyword evidence="3" id="KW-0813">Transport</keyword>
<comment type="caution">
    <text evidence="10">The sequence shown here is derived from an EMBL/GenBank/DDBJ whole genome shotgun (WGS) entry which is preliminary data.</text>
</comment>
<protein>
    <submittedName>
        <fullName evidence="10">AI-2E family transporter</fullName>
    </submittedName>
</protein>
<evidence type="ECO:0000256" key="4">
    <source>
        <dbReference type="ARBA" id="ARBA00022475"/>
    </source>
</evidence>
<evidence type="ECO:0000256" key="2">
    <source>
        <dbReference type="ARBA" id="ARBA00009773"/>
    </source>
</evidence>
<feature type="transmembrane region" description="Helical" evidence="9">
    <location>
        <begin position="184"/>
        <end position="207"/>
    </location>
</feature>
<feature type="region of interest" description="Disordered" evidence="8">
    <location>
        <begin position="1"/>
        <end position="20"/>
    </location>
</feature>
<evidence type="ECO:0000256" key="8">
    <source>
        <dbReference type="SAM" id="MobiDB-lite"/>
    </source>
</evidence>
<keyword evidence="5 9" id="KW-0812">Transmembrane</keyword>
<feature type="transmembrane region" description="Helical" evidence="9">
    <location>
        <begin position="337"/>
        <end position="370"/>
    </location>
</feature>
<dbReference type="Proteomes" id="UP000307087">
    <property type="component" value="Unassembled WGS sequence"/>
</dbReference>
<reference evidence="10 11" key="1">
    <citation type="journal article" date="2009" name="Int. J. Syst. Evol. Microbiol.">
        <title>Nocardioides caeni sp. nov., isolated from wastewater.</title>
        <authorList>
            <person name="Yoon J.H."/>
            <person name="Kang S.J."/>
            <person name="Park S."/>
            <person name="Kim W."/>
            <person name="Oh T.K."/>
        </authorList>
    </citation>
    <scope>NUCLEOTIDE SEQUENCE [LARGE SCALE GENOMIC DNA]</scope>
    <source>
        <strain evidence="10 11">DSM 23134</strain>
    </source>
</reference>
<dbReference type="Pfam" id="PF01594">
    <property type="entry name" value="AI-2E_transport"/>
    <property type="match status" value="1"/>
</dbReference>
<dbReference type="GO" id="GO:0055085">
    <property type="term" value="P:transmembrane transport"/>
    <property type="evidence" value="ECO:0007669"/>
    <property type="project" value="TreeGrafter"/>
</dbReference>
<gene>
    <name evidence="10" type="ORF">E9934_02120</name>
</gene>
<name>A0A4S8NTH8_9ACTN</name>
<dbReference type="GO" id="GO:0005886">
    <property type="term" value="C:plasma membrane"/>
    <property type="evidence" value="ECO:0007669"/>
    <property type="project" value="UniProtKB-SubCell"/>
</dbReference>
<evidence type="ECO:0000256" key="6">
    <source>
        <dbReference type="ARBA" id="ARBA00022989"/>
    </source>
</evidence>
<proteinExistence type="inferred from homology"/>
<sequence length="382" mass="40165">MSDGGAGPTDDQLDSVAGHAGIDPASPTPAPAPYGAPGKPFDRRSPFYYGFVGALGALTAWWLFQAVTSIGSVLMMIVVAFFLAAGLNPAVELLERRGLRRSFSVTVVILLALGAVALFLVAIVPVITDQVSALTKNAPIWLDQLQENKRIQELNDEYDVIDKIEAKITDGDFVSALFGGALGFGIKIISALFNMFVIVVLTLYFLASLRTTTTAVYRLAPASRRSRVAAIGDKVIANIGGYVSGAFVVALCAGITSLIFLSFTEIGEYAVALAFVVAVLDVIPMIGATLGAVIVSAIAFATDIKTGIACVIFYVIYQQVENYVVYPRVMSKSVDLPGAVIVIAALIGAGLLGVVGALLAIPVAAAILLIVREVVVKRQDLL</sequence>
<evidence type="ECO:0000256" key="9">
    <source>
        <dbReference type="SAM" id="Phobius"/>
    </source>
</evidence>
<evidence type="ECO:0000313" key="11">
    <source>
        <dbReference type="Proteomes" id="UP000307087"/>
    </source>
</evidence>
<keyword evidence="4" id="KW-1003">Cell membrane</keyword>
<dbReference type="InterPro" id="IPR002549">
    <property type="entry name" value="AI-2E-like"/>
</dbReference>
<feature type="transmembrane region" description="Helical" evidence="9">
    <location>
        <begin position="103"/>
        <end position="127"/>
    </location>
</feature>
<dbReference type="RefSeq" id="WP_136561158.1">
    <property type="nucleotide sequence ID" value="NZ_BAABLS010000002.1"/>
</dbReference>
<comment type="similarity">
    <text evidence="2">Belongs to the autoinducer-2 exporter (AI-2E) (TC 2.A.86) family.</text>
</comment>
<dbReference type="EMBL" id="STGW01000001">
    <property type="protein sequence ID" value="THV18444.1"/>
    <property type="molecule type" value="Genomic_DNA"/>
</dbReference>
<organism evidence="10 11">
    <name type="scientific">Nocardioides caeni</name>
    <dbReference type="NCBI Taxonomy" id="574700"/>
    <lineage>
        <taxon>Bacteria</taxon>
        <taxon>Bacillati</taxon>
        <taxon>Actinomycetota</taxon>
        <taxon>Actinomycetes</taxon>
        <taxon>Propionibacteriales</taxon>
        <taxon>Nocardioidaceae</taxon>
        <taxon>Nocardioides</taxon>
    </lineage>
</organism>
<accession>A0A4S8NTH8</accession>
<keyword evidence="11" id="KW-1185">Reference proteome</keyword>
<evidence type="ECO:0000256" key="1">
    <source>
        <dbReference type="ARBA" id="ARBA00004651"/>
    </source>
</evidence>
<dbReference type="PANTHER" id="PTHR21716:SF53">
    <property type="entry name" value="PERMEASE PERM-RELATED"/>
    <property type="match status" value="1"/>
</dbReference>
<evidence type="ECO:0000256" key="5">
    <source>
        <dbReference type="ARBA" id="ARBA00022692"/>
    </source>
</evidence>
<evidence type="ECO:0000256" key="7">
    <source>
        <dbReference type="ARBA" id="ARBA00023136"/>
    </source>
</evidence>
<comment type="subcellular location">
    <subcellularLocation>
        <location evidence="1">Cell membrane</location>
        <topology evidence="1">Multi-pass membrane protein</topology>
    </subcellularLocation>
</comment>
<feature type="transmembrane region" description="Helical" evidence="9">
    <location>
        <begin position="70"/>
        <end position="91"/>
    </location>
</feature>
<feature type="transmembrane region" description="Helical" evidence="9">
    <location>
        <begin position="266"/>
        <end position="283"/>
    </location>
</feature>
<dbReference type="AlphaFoldDB" id="A0A4S8NTH8"/>